<keyword evidence="1" id="KW-0175">Coiled coil</keyword>
<sequence length="103" mass="12007">MEDLQGMGYNVIPIRRRLVEITEVMVEFKNSKMEILRLKNKAEDHRMEKSRLESIVVSLQMRAKREGMNMVKLLGEVDQIEKTLPNYGVLVENLAMKPFDVDV</sequence>
<protein>
    <submittedName>
        <fullName evidence="2">Uncharacterized protein</fullName>
    </submittedName>
</protein>
<gene>
    <name evidence="2" type="ORF">TSUD_150920</name>
</gene>
<organism evidence="2 3">
    <name type="scientific">Trifolium subterraneum</name>
    <name type="common">Subterranean clover</name>
    <dbReference type="NCBI Taxonomy" id="3900"/>
    <lineage>
        <taxon>Eukaryota</taxon>
        <taxon>Viridiplantae</taxon>
        <taxon>Streptophyta</taxon>
        <taxon>Embryophyta</taxon>
        <taxon>Tracheophyta</taxon>
        <taxon>Spermatophyta</taxon>
        <taxon>Magnoliopsida</taxon>
        <taxon>eudicotyledons</taxon>
        <taxon>Gunneridae</taxon>
        <taxon>Pentapetalae</taxon>
        <taxon>rosids</taxon>
        <taxon>fabids</taxon>
        <taxon>Fabales</taxon>
        <taxon>Fabaceae</taxon>
        <taxon>Papilionoideae</taxon>
        <taxon>50 kb inversion clade</taxon>
        <taxon>NPAAA clade</taxon>
        <taxon>Hologalegina</taxon>
        <taxon>IRL clade</taxon>
        <taxon>Trifolieae</taxon>
        <taxon>Trifolium</taxon>
    </lineage>
</organism>
<accession>A0A2Z6M520</accession>
<dbReference type="OrthoDB" id="1727058at2759"/>
<dbReference type="AlphaFoldDB" id="A0A2Z6M520"/>
<name>A0A2Z6M520_TRISU</name>
<proteinExistence type="predicted"/>
<feature type="coiled-coil region" evidence="1">
    <location>
        <begin position="28"/>
        <end position="55"/>
    </location>
</feature>
<evidence type="ECO:0000313" key="2">
    <source>
        <dbReference type="EMBL" id="GAU25193.1"/>
    </source>
</evidence>
<dbReference type="EMBL" id="DF973306">
    <property type="protein sequence ID" value="GAU25193.1"/>
    <property type="molecule type" value="Genomic_DNA"/>
</dbReference>
<evidence type="ECO:0000313" key="3">
    <source>
        <dbReference type="Proteomes" id="UP000242715"/>
    </source>
</evidence>
<keyword evidence="3" id="KW-1185">Reference proteome</keyword>
<evidence type="ECO:0000256" key="1">
    <source>
        <dbReference type="SAM" id="Coils"/>
    </source>
</evidence>
<dbReference type="Proteomes" id="UP000242715">
    <property type="component" value="Unassembled WGS sequence"/>
</dbReference>
<reference evidence="3" key="1">
    <citation type="journal article" date="2017" name="Front. Plant Sci.">
        <title>Climate Clever Clovers: New Paradigm to Reduce the Environmental Footprint of Ruminants by Breeding Low Methanogenic Forages Utilizing Haplotype Variation.</title>
        <authorList>
            <person name="Kaur P."/>
            <person name="Appels R."/>
            <person name="Bayer P.E."/>
            <person name="Keeble-Gagnere G."/>
            <person name="Wang J."/>
            <person name="Hirakawa H."/>
            <person name="Shirasawa K."/>
            <person name="Vercoe P."/>
            <person name="Stefanova K."/>
            <person name="Durmic Z."/>
            <person name="Nichols P."/>
            <person name="Revell C."/>
            <person name="Isobe S.N."/>
            <person name="Edwards D."/>
            <person name="Erskine W."/>
        </authorList>
    </citation>
    <scope>NUCLEOTIDE SEQUENCE [LARGE SCALE GENOMIC DNA]</scope>
    <source>
        <strain evidence="3">cv. Daliak</strain>
    </source>
</reference>